<dbReference type="FunFam" id="3.40.50.300:FF:000425">
    <property type="entry name" value="Probable ABC transporter, ATP-binding subunit"/>
    <property type="match status" value="1"/>
</dbReference>
<dbReference type="InterPro" id="IPR050093">
    <property type="entry name" value="ABC_SmlMolc_Importer"/>
</dbReference>
<evidence type="ECO:0000259" key="9">
    <source>
        <dbReference type="PROSITE" id="PS50893"/>
    </source>
</evidence>
<dbReference type="GO" id="GO:0015697">
    <property type="term" value="P:quaternary ammonium group transport"/>
    <property type="evidence" value="ECO:0007669"/>
    <property type="project" value="UniProtKB-ARBA"/>
</dbReference>
<protein>
    <submittedName>
        <fullName evidence="10">ABC transporter ATP-binding protein</fullName>
    </submittedName>
</protein>
<dbReference type="Pfam" id="PF08402">
    <property type="entry name" value="TOBE_2"/>
    <property type="match status" value="1"/>
</dbReference>
<keyword evidence="3" id="KW-0410">Iron transport</keyword>
<evidence type="ECO:0000256" key="6">
    <source>
        <dbReference type="ARBA" id="ARBA00023004"/>
    </source>
</evidence>
<evidence type="ECO:0000256" key="5">
    <source>
        <dbReference type="ARBA" id="ARBA00022840"/>
    </source>
</evidence>
<keyword evidence="4" id="KW-0547">Nucleotide-binding</keyword>
<evidence type="ECO:0000313" key="10">
    <source>
        <dbReference type="EMBL" id="NDV01118.1"/>
    </source>
</evidence>
<dbReference type="SUPFAM" id="SSF52540">
    <property type="entry name" value="P-loop containing nucleoside triphosphate hydrolases"/>
    <property type="match status" value="1"/>
</dbReference>
<evidence type="ECO:0000256" key="3">
    <source>
        <dbReference type="ARBA" id="ARBA00022496"/>
    </source>
</evidence>
<name>A0A6B2JSB8_9RHOB</name>
<reference evidence="10 11" key="1">
    <citation type="submission" date="2020-02" db="EMBL/GenBank/DDBJ databases">
        <title>Pseudoroseicyclus tamarix, sp. nov., isolated from offshore sediment of a Tamarix chinensis forest.</title>
        <authorList>
            <person name="Gai Y."/>
        </authorList>
    </citation>
    <scope>NUCLEOTIDE SEQUENCE [LARGE SCALE GENOMIC DNA]</scope>
    <source>
        <strain evidence="10 11">CLL3-39</strain>
    </source>
</reference>
<keyword evidence="8" id="KW-0472">Membrane</keyword>
<dbReference type="InterPro" id="IPR013611">
    <property type="entry name" value="Transp-assoc_OB_typ2"/>
</dbReference>
<keyword evidence="11" id="KW-1185">Reference proteome</keyword>
<dbReference type="GO" id="GO:0005524">
    <property type="term" value="F:ATP binding"/>
    <property type="evidence" value="ECO:0007669"/>
    <property type="project" value="UniProtKB-KW"/>
</dbReference>
<evidence type="ECO:0000256" key="7">
    <source>
        <dbReference type="ARBA" id="ARBA00023065"/>
    </source>
</evidence>
<dbReference type="GO" id="GO:0016887">
    <property type="term" value="F:ATP hydrolysis activity"/>
    <property type="evidence" value="ECO:0007669"/>
    <property type="project" value="InterPro"/>
</dbReference>
<evidence type="ECO:0000256" key="1">
    <source>
        <dbReference type="ARBA" id="ARBA00022448"/>
    </source>
</evidence>
<dbReference type="Proteomes" id="UP000474757">
    <property type="component" value="Unassembled WGS sequence"/>
</dbReference>
<gene>
    <name evidence="10" type="ORF">GZA08_09090</name>
</gene>
<dbReference type="InterPro" id="IPR008995">
    <property type="entry name" value="Mo/tungstate-bd_C_term_dom"/>
</dbReference>
<feature type="domain" description="ABC transporter" evidence="9">
    <location>
        <begin position="52"/>
        <end position="284"/>
    </location>
</feature>
<dbReference type="InterPro" id="IPR027417">
    <property type="entry name" value="P-loop_NTPase"/>
</dbReference>
<organism evidence="10 11">
    <name type="scientific">Pseudoroseicyclus tamaricis</name>
    <dbReference type="NCBI Taxonomy" id="2705421"/>
    <lineage>
        <taxon>Bacteria</taxon>
        <taxon>Pseudomonadati</taxon>
        <taxon>Pseudomonadota</taxon>
        <taxon>Alphaproteobacteria</taxon>
        <taxon>Rhodobacterales</taxon>
        <taxon>Paracoccaceae</taxon>
        <taxon>Pseudoroseicyclus</taxon>
    </lineage>
</organism>
<dbReference type="SUPFAM" id="SSF50331">
    <property type="entry name" value="MOP-like"/>
    <property type="match status" value="1"/>
</dbReference>
<evidence type="ECO:0000313" key="11">
    <source>
        <dbReference type="Proteomes" id="UP000474757"/>
    </source>
</evidence>
<dbReference type="PANTHER" id="PTHR42781">
    <property type="entry name" value="SPERMIDINE/PUTRESCINE IMPORT ATP-BINDING PROTEIN POTA"/>
    <property type="match status" value="1"/>
</dbReference>
<proteinExistence type="predicted"/>
<dbReference type="GO" id="GO:0043190">
    <property type="term" value="C:ATP-binding cassette (ABC) transporter complex"/>
    <property type="evidence" value="ECO:0007669"/>
    <property type="project" value="InterPro"/>
</dbReference>
<dbReference type="Gene3D" id="3.40.50.300">
    <property type="entry name" value="P-loop containing nucleotide triphosphate hydrolases"/>
    <property type="match status" value="1"/>
</dbReference>
<evidence type="ECO:0000256" key="2">
    <source>
        <dbReference type="ARBA" id="ARBA00022475"/>
    </source>
</evidence>
<dbReference type="AlphaFoldDB" id="A0A6B2JSB8"/>
<accession>A0A6B2JSB8</accession>
<keyword evidence="1" id="KW-0813">Transport</keyword>
<dbReference type="CDD" id="cd03259">
    <property type="entry name" value="ABC_Carb_Solutes_like"/>
    <property type="match status" value="1"/>
</dbReference>
<dbReference type="PROSITE" id="PS50893">
    <property type="entry name" value="ABC_TRANSPORTER_2"/>
    <property type="match status" value="1"/>
</dbReference>
<comment type="caution">
    <text evidence="10">The sequence shown here is derived from an EMBL/GenBank/DDBJ whole genome shotgun (WGS) entry which is preliminary data.</text>
</comment>
<dbReference type="SMART" id="SM00382">
    <property type="entry name" value="AAA"/>
    <property type="match status" value="1"/>
</dbReference>
<dbReference type="InterPro" id="IPR017871">
    <property type="entry name" value="ABC_transporter-like_CS"/>
</dbReference>
<dbReference type="EMBL" id="JAAGAB010000002">
    <property type="protein sequence ID" value="NDV01118.1"/>
    <property type="molecule type" value="Genomic_DNA"/>
</dbReference>
<dbReference type="GO" id="GO:0015408">
    <property type="term" value="F:ABC-type ferric iron transporter activity"/>
    <property type="evidence" value="ECO:0007669"/>
    <property type="project" value="InterPro"/>
</dbReference>
<dbReference type="InterPro" id="IPR003593">
    <property type="entry name" value="AAA+_ATPase"/>
</dbReference>
<keyword evidence="2" id="KW-1003">Cell membrane</keyword>
<keyword evidence="6" id="KW-0408">Iron</keyword>
<sequence length="405" mass="43675">MGCPAPVAPVRGARRTRLSLGLSLAGPGGRCYPGPTIIEILRNDVPTPTPRLEIRHLTRAFGGRRVVDDVSLAILPGQVTCLLGPSGCGKSTTLRMVAGVDRQDAGEIFADGALLAGPGAMVPPEGRGIGLMFQDFALFPHLDIAGNVAFGLRGMARAEVAARVGALLERVGMAGRERSYPHELSGGEQQRVALARALAPSPRIMLMDEPFSGLDNRLRDGIRDETLELLKAENTAVLLVTHEPEEAMRMADEIALMRAGRIVQAGSPYNIYNAPADREAAAFFSDINVIRGRVQGALTENAFGQFLAPGVPDGQEVEIVIRPHHLRIDFDRQGRGPNPTASEGTPARAIVERARYLGAESLVEFRMEFDGSLLKAAVPAVFLPRRGTPLWLMIRRDRCFVFPAT</sequence>
<evidence type="ECO:0000256" key="4">
    <source>
        <dbReference type="ARBA" id="ARBA00022741"/>
    </source>
</evidence>
<dbReference type="InterPro" id="IPR003439">
    <property type="entry name" value="ABC_transporter-like_ATP-bd"/>
</dbReference>
<dbReference type="PANTHER" id="PTHR42781:SF4">
    <property type="entry name" value="SPERMIDINE_PUTRESCINE IMPORT ATP-BINDING PROTEIN POTA"/>
    <property type="match status" value="1"/>
</dbReference>
<dbReference type="InterPro" id="IPR015853">
    <property type="entry name" value="ABC_transpr_FbpC"/>
</dbReference>
<dbReference type="PROSITE" id="PS00211">
    <property type="entry name" value="ABC_TRANSPORTER_1"/>
    <property type="match status" value="1"/>
</dbReference>
<keyword evidence="7" id="KW-0406">Ion transport</keyword>
<keyword evidence="5 10" id="KW-0067">ATP-binding</keyword>
<evidence type="ECO:0000256" key="8">
    <source>
        <dbReference type="ARBA" id="ARBA00023136"/>
    </source>
</evidence>
<dbReference type="Pfam" id="PF00005">
    <property type="entry name" value="ABC_tran"/>
    <property type="match status" value="1"/>
</dbReference>